<protein>
    <recommendedName>
        <fullName evidence="10">MGS-like domain-containing protein</fullName>
    </recommendedName>
</protein>
<dbReference type="FunFam" id="3.40.50.1380:FF:000001">
    <property type="entry name" value="Bifunctional purine biosynthesis protein PurH"/>
    <property type="match status" value="1"/>
</dbReference>
<comment type="catalytic activity">
    <reaction evidence="9">
        <text>IMP + H2O = 5-formamido-1-(5-phospho-D-ribosyl)imidazole-4-carboxamide</text>
        <dbReference type="Rhea" id="RHEA:18445"/>
        <dbReference type="ChEBI" id="CHEBI:15377"/>
        <dbReference type="ChEBI" id="CHEBI:58053"/>
        <dbReference type="ChEBI" id="CHEBI:58467"/>
        <dbReference type="EC" id="3.5.4.10"/>
    </reaction>
</comment>
<dbReference type="PROSITE" id="PS51855">
    <property type="entry name" value="MGS"/>
    <property type="match status" value="1"/>
</dbReference>
<organism evidence="11 12">
    <name type="scientific">Rubus argutus</name>
    <name type="common">Southern blackberry</name>
    <dbReference type="NCBI Taxonomy" id="59490"/>
    <lineage>
        <taxon>Eukaryota</taxon>
        <taxon>Viridiplantae</taxon>
        <taxon>Streptophyta</taxon>
        <taxon>Embryophyta</taxon>
        <taxon>Tracheophyta</taxon>
        <taxon>Spermatophyta</taxon>
        <taxon>Magnoliopsida</taxon>
        <taxon>eudicotyledons</taxon>
        <taxon>Gunneridae</taxon>
        <taxon>Pentapetalae</taxon>
        <taxon>rosids</taxon>
        <taxon>fabids</taxon>
        <taxon>Rosales</taxon>
        <taxon>Rosaceae</taxon>
        <taxon>Rosoideae</taxon>
        <taxon>Rosoideae incertae sedis</taxon>
        <taxon>Rubus</taxon>
    </lineage>
</organism>
<comment type="catalytic activity">
    <reaction evidence="8">
        <text>(6R)-10-formyltetrahydrofolate + 5-amino-1-(5-phospho-beta-D-ribosyl)imidazole-4-carboxamide = 5-formamido-1-(5-phospho-D-ribosyl)imidazole-4-carboxamide + (6S)-5,6,7,8-tetrahydrofolate</text>
        <dbReference type="Rhea" id="RHEA:22192"/>
        <dbReference type="ChEBI" id="CHEBI:57453"/>
        <dbReference type="ChEBI" id="CHEBI:58467"/>
        <dbReference type="ChEBI" id="CHEBI:58475"/>
        <dbReference type="ChEBI" id="CHEBI:195366"/>
        <dbReference type="EC" id="2.1.2.3"/>
    </reaction>
</comment>
<dbReference type="SMART" id="SM00851">
    <property type="entry name" value="MGS"/>
    <property type="match status" value="1"/>
</dbReference>
<evidence type="ECO:0000256" key="6">
    <source>
        <dbReference type="ARBA" id="ARBA00022801"/>
    </source>
</evidence>
<evidence type="ECO:0000313" key="12">
    <source>
        <dbReference type="Proteomes" id="UP001457282"/>
    </source>
</evidence>
<keyword evidence="12" id="KW-1185">Reference proteome</keyword>
<evidence type="ECO:0000256" key="9">
    <source>
        <dbReference type="ARBA" id="ARBA00050687"/>
    </source>
</evidence>
<dbReference type="Pfam" id="PF02142">
    <property type="entry name" value="MGS"/>
    <property type="match status" value="1"/>
</dbReference>
<dbReference type="GO" id="GO:0005829">
    <property type="term" value="C:cytosol"/>
    <property type="evidence" value="ECO:0007669"/>
    <property type="project" value="TreeGrafter"/>
</dbReference>
<dbReference type="GO" id="GO:0004643">
    <property type="term" value="F:phosphoribosylaminoimidazolecarboxamide formyltransferase activity"/>
    <property type="evidence" value="ECO:0007669"/>
    <property type="project" value="UniProtKB-EC"/>
</dbReference>
<dbReference type="PANTHER" id="PTHR11692:SF0">
    <property type="entry name" value="BIFUNCTIONAL PURINE BIOSYNTHESIS PROTEIN ATIC"/>
    <property type="match status" value="1"/>
</dbReference>
<accession>A0AAW1Y406</accession>
<dbReference type="Gene3D" id="3.40.50.1380">
    <property type="entry name" value="Methylglyoxal synthase-like domain"/>
    <property type="match status" value="1"/>
</dbReference>
<evidence type="ECO:0000259" key="10">
    <source>
        <dbReference type="PROSITE" id="PS51855"/>
    </source>
</evidence>
<evidence type="ECO:0000256" key="8">
    <source>
        <dbReference type="ARBA" id="ARBA00050488"/>
    </source>
</evidence>
<keyword evidence="4" id="KW-0808">Transferase</keyword>
<dbReference type="HAMAP" id="MF_00139">
    <property type="entry name" value="PurH"/>
    <property type="match status" value="1"/>
</dbReference>
<comment type="caution">
    <text evidence="11">The sequence shown here is derived from an EMBL/GenBank/DDBJ whole genome shotgun (WGS) entry which is preliminary data.</text>
</comment>
<evidence type="ECO:0000256" key="1">
    <source>
        <dbReference type="ARBA" id="ARBA00004844"/>
    </source>
</evidence>
<keyword evidence="5" id="KW-0658">Purine biosynthesis</keyword>
<name>A0AAW1Y406_RUBAR</name>
<dbReference type="PANTHER" id="PTHR11692">
    <property type="entry name" value="BIFUNCTIONAL PURINE BIOSYNTHESIS PROTEIN PURH"/>
    <property type="match status" value="1"/>
</dbReference>
<dbReference type="InterPro" id="IPR024051">
    <property type="entry name" value="AICAR_Tfase_dup_dom_sf"/>
</dbReference>
<dbReference type="FunFam" id="3.40.140.20:FF:000001">
    <property type="entry name" value="Bifunctional purine biosynthesis protein PurH"/>
    <property type="match status" value="1"/>
</dbReference>
<dbReference type="InterPro" id="IPR002695">
    <property type="entry name" value="PurH-like"/>
</dbReference>
<feature type="domain" description="MGS-like" evidence="10">
    <location>
        <begin position="67"/>
        <end position="220"/>
    </location>
</feature>
<dbReference type="AlphaFoldDB" id="A0AAW1Y406"/>
<dbReference type="GO" id="GO:0006189">
    <property type="term" value="P:'de novo' IMP biosynthetic process"/>
    <property type="evidence" value="ECO:0007669"/>
    <property type="project" value="TreeGrafter"/>
</dbReference>
<comment type="pathway">
    <text evidence="2">Purine metabolism; IMP biosynthesis via de novo pathway; 5-formamido-1-(5-phospho-D-ribosyl)imidazole-4-carboxamide from 5-amino-1-(5-phospho-D-ribosyl)imidazole-4-carboxamide (10-formyl THF route): step 1/1.</text>
</comment>
<comment type="similarity">
    <text evidence="3">Belongs to the PurH family.</text>
</comment>
<evidence type="ECO:0000256" key="7">
    <source>
        <dbReference type="ARBA" id="ARBA00023268"/>
    </source>
</evidence>
<evidence type="ECO:0000256" key="4">
    <source>
        <dbReference type="ARBA" id="ARBA00022679"/>
    </source>
</evidence>
<dbReference type="Proteomes" id="UP001457282">
    <property type="component" value="Unassembled WGS sequence"/>
</dbReference>
<proteinExistence type="inferred from homology"/>
<keyword evidence="7" id="KW-0511">Multifunctional enzyme</keyword>
<dbReference type="SUPFAM" id="SSF52335">
    <property type="entry name" value="Methylglyoxal synthase-like"/>
    <property type="match status" value="1"/>
</dbReference>
<reference evidence="11 12" key="1">
    <citation type="journal article" date="2023" name="G3 (Bethesda)">
        <title>A chromosome-length genome assembly and annotation of blackberry (Rubus argutus, cv. 'Hillquist').</title>
        <authorList>
            <person name="Bruna T."/>
            <person name="Aryal R."/>
            <person name="Dudchenko O."/>
            <person name="Sargent D.J."/>
            <person name="Mead D."/>
            <person name="Buti M."/>
            <person name="Cavallini A."/>
            <person name="Hytonen T."/>
            <person name="Andres J."/>
            <person name="Pham M."/>
            <person name="Weisz D."/>
            <person name="Mascagni F."/>
            <person name="Usai G."/>
            <person name="Natali L."/>
            <person name="Bassil N."/>
            <person name="Fernandez G.E."/>
            <person name="Lomsadze A."/>
            <person name="Armour M."/>
            <person name="Olukolu B."/>
            <person name="Poorten T."/>
            <person name="Britton C."/>
            <person name="Davik J."/>
            <person name="Ashrafi H."/>
            <person name="Aiden E.L."/>
            <person name="Borodovsky M."/>
            <person name="Worthington M."/>
        </authorList>
    </citation>
    <scope>NUCLEOTIDE SEQUENCE [LARGE SCALE GENOMIC DNA]</scope>
    <source>
        <strain evidence="11">PI 553951</strain>
    </source>
</reference>
<dbReference type="SMART" id="SM00798">
    <property type="entry name" value="AICARFT_IMPCHas"/>
    <property type="match status" value="1"/>
</dbReference>
<dbReference type="SUPFAM" id="SSF53927">
    <property type="entry name" value="Cytidine deaminase-like"/>
    <property type="match status" value="1"/>
</dbReference>
<evidence type="ECO:0000256" key="2">
    <source>
        <dbReference type="ARBA" id="ARBA00004954"/>
    </source>
</evidence>
<dbReference type="PIRSF" id="PIRSF000414">
    <property type="entry name" value="AICARFT_IMPCHas"/>
    <property type="match status" value="1"/>
</dbReference>
<comment type="pathway">
    <text evidence="1">Purine metabolism; IMP biosynthesis via de novo pathway; IMP from 5-formamido-1-(5-phospho-D-ribosyl)imidazole-4-carboxamide: step 1/1.</text>
</comment>
<dbReference type="InterPro" id="IPR036914">
    <property type="entry name" value="MGS-like_dom_sf"/>
</dbReference>
<gene>
    <name evidence="11" type="ORF">M0R45_009285</name>
</gene>
<sequence length="547" mass="59973">MLGLGAAPSTTIPNTIYSCINPNTNLLVLFSNNQGRINSFSSFKSCLVRNLSRLHTSSKPIKDMAAEKAQSPASGDRHALISLSDKQDLAFFGNGLPDLGFKIVSTGGTASSLESVGVSVTKVEQITCFPEMLDGRIKTLHPNIHGGILARRDQKNHMKALSDHKIGTFDVVVVNLYPFYDKVTSKGVIDFEDGIENIDIGGPAMIRAAAKNHKDVLVVVDSEDYPELLEFLNADKDDQQFRRKLAWKAFQHVASYDSAVSEWLWKQTSEDKFPPSLTVPLLLKSPLRYGENPHQKAAFYVDKRLSEVNAGGIATAIQHHGKEMSYNNYLDADAAWNSSRDDILEAYRLAVKADPVSAFGGIVAFNVEVDEALAKEIREFRSPTDCETRMFYEIVVASKQVGGGWLAQDSDDSSPQDIQFNVVSEKSPQDSQLNDAEFAWLCVKHVKSNAIVLAKNNCMLGMGSGQPNRLESLRIALRKAGEDVKGASLASDAFFPFAWKDAVEEACESGVSVIAEPGGSIRDGDAIDCCNKYGVSLVFTNVRHFRH</sequence>
<evidence type="ECO:0000256" key="3">
    <source>
        <dbReference type="ARBA" id="ARBA00007667"/>
    </source>
</evidence>
<dbReference type="Pfam" id="PF01808">
    <property type="entry name" value="AICARFT_IMPCHas"/>
    <property type="match status" value="2"/>
</dbReference>
<dbReference type="InterPro" id="IPR011607">
    <property type="entry name" value="MGS-like_dom"/>
</dbReference>
<dbReference type="Gene3D" id="3.40.140.20">
    <property type="match status" value="3"/>
</dbReference>
<dbReference type="CDD" id="cd01421">
    <property type="entry name" value="IMPCH"/>
    <property type="match status" value="1"/>
</dbReference>
<dbReference type="InterPro" id="IPR016193">
    <property type="entry name" value="Cytidine_deaminase-like"/>
</dbReference>
<dbReference type="EMBL" id="JBEDUW010000002">
    <property type="protein sequence ID" value="KAK9943684.1"/>
    <property type="molecule type" value="Genomic_DNA"/>
</dbReference>
<keyword evidence="6" id="KW-0378">Hydrolase</keyword>
<evidence type="ECO:0000256" key="5">
    <source>
        <dbReference type="ARBA" id="ARBA00022755"/>
    </source>
</evidence>
<dbReference type="GO" id="GO:0003937">
    <property type="term" value="F:IMP cyclohydrolase activity"/>
    <property type="evidence" value="ECO:0007669"/>
    <property type="project" value="UniProtKB-EC"/>
</dbReference>
<evidence type="ECO:0000313" key="11">
    <source>
        <dbReference type="EMBL" id="KAK9943684.1"/>
    </source>
</evidence>